<dbReference type="Proteomes" id="UP000327439">
    <property type="component" value="Chromosome D01"/>
</dbReference>
<proteinExistence type="predicted"/>
<sequence>MEAATPNPNDVQVQHVTKKSSDELLRKFAGLDDDDGGGNKGAAFTKELRVMVVKRRKRSGFPRSRRESLGHCESPSNNGTTGLVERKWLLPPPATRRSTFLKQLGIGRSQIRAREIRNRSIFGTIEKTWRKTIEGASKVFMEKHYNRHRRLINDVGHLF</sequence>
<protein>
    <submittedName>
        <fullName evidence="2">Uncharacterized protein</fullName>
    </submittedName>
</protein>
<dbReference type="EMBL" id="CM018215">
    <property type="protein sequence ID" value="KAB2046185.1"/>
    <property type="molecule type" value="Genomic_DNA"/>
</dbReference>
<reference evidence="3" key="1">
    <citation type="journal article" date="2020" name="Nat. Genet.">
        <title>Genomic diversifications of five Gossypium allopolyploid species and their impact on cotton improvement.</title>
        <authorList>
            <person name="Chen Z.J."/>
            <person name="Sreedasyam A."/>
            <person name="Ando A."/>
            <person name="Song Q."/>
            <person name="De Santiago L.M."/>
            <person name="Hulse-Kemp A.M."/>
            <person name="Ding M."/>
            <person name="Ye W."/>
            <person name="Kirkbride R.C."/>
            <person name="Jenkins J."/>
            <person name="Plott C."/>
            <person name="Lovell J."/>
            <person name="Lin Y.M."/>
            <person name="Vaughn R."/>
            <person name="Liu B."/>
            <person name="Simpson S."/>
            <person name="Scheffler B.E."/>
            <person name="Wen L."/>
            <person name="Saski C.A."/>
            <person name="Grover C.E."/>
            <person name="Hu G."/>
            <person name="Conover J.L."/>
            <person name="Carlson J.W."/>
            <person name="Shu S."/>
            <person name="Boston L.B."/>
            <person name="Williams M."/>
            <person name="Peterson D.G."/>
            <person name="McGee K."/>
            <person name="Jones D.C."/>
            <person name="Wendel J.F."/>
            <person name="Stelly D.M."/>
            <person name="Grimwood J."/>
            <person name="Schmutz J."/>
        </authorList>
    </citation>
    <scope>NUCLEOTIDE SEQUENCE [LARGE SCALE GENOMIC DNA]</scope>
    <source>
        <strain evidence="3">cv. 3-79</strain>
    </source>
</reference>
<evidence type="ECO:0000313" key="2">
    <source>
        <dbReference type="EMBL" id="KAB2046185.1"/>
    </source>
</evidence>
<accession>A0A5J5SR89</accession>
<name>A0A5J5SR89_GOSBA</name>
<evidence type="ECO:0000313" key="3">
    <source>
        <dbReference type="Proteomes" id="UP000327439"/>
    </source>
</evidence>
<dbReference type="AlphaFoldDB" id="A0A5J5SR89"/>
<dbReference type="OrthoDB" id="1731546at2759"/>
<dbReference type="PANTHER" id="PTHR36355:SF1">
    <property type="entry name" value="EXPRESSED PROTEIN"/>
    <property type="match status" value="1"/>
</dbReference>
<feature type="region of interest" description="Disordered" evidence="1">
    <location>
        <begin position="57"/>
        <end position="83"/>
    </location>
</feature>
<gene>
    <name evidence="2" type="ORF">ES319_D01G215500v1</name>
</gene>
<evidence type="ECO:0000256" key="1">
    <source>
        <dbReference type="SAM" id="MobiDB-lite"/>
    </source>
</evidence>
<organism evidence="2 3">
    <name type="scientific">Gossypium barbadense</name>
    <name type="common">Sea Island cotton</name>
    <name type="synonym">Hibiscus barbadensis</name>
    <dbReference type="NCBI Taxonomy" id="3634"/>
    <lineage>
        <taxon>Eukaryota</taxon>
        <taxon>Viridiplantae</taxon>
        <taxon>Streptophyta</taxon>
        <taxon>Embryophyta</taxon>
        <taxon>Tracheophyta</taxon>
        <taxon>Spermatophyta</taxon>
        <taxon>Magnoliopsida</taxon>
        <taxon>eudicotyledons</taxon>
        <taxon>Gunneridae</taxon>
        <taxon>Pentapetalae</taxon>
        <taxon>rosids</taxon>
        <taxon>malvids</taxon>
        <taxon>Malvales</taxon>
        <taxon>Malvaceae</taxon>
        <taxon>Malvoideae</taxon>
        <taxon>Gossypium</taxon>
    </lineage>
</organism>
<keyword evidence="3" id="KW-1185">Reference proteome</keyword>
<dbReference type="PANTHER" id="PTHR36355">
    <property type="entry name" value="EXPRESSED PROTEIN"/>
    <property type="match status" value="1"/>
</dbReference>